<evidence type="ECO:0000313" key="1">
    <source>
        <dbReference type="EMBL" id="MCK0538139.1"/>
    </source>
</evidence>
<dbReference type="PANTHER" id="PTHR39456">
    <property type="entry name" value="METAL-DEPENDENT HYDROLASE"/>
    <property type="match status" value="1"/>
</dbReference>
<dbReference type="PANTHER" id="PTHR39456:SF1">
    <property type="entry name" value="METAL-DEPENDENT HYDROLASE"/>
    <property type="match status" value="1"/>
</dbReference>
<dbReference type="RefSeq" id="WP_246952465.1">
    <property type="nucleotide sequence ID" value="NZ_JALKII010000006.1"/>
</dbReference>
<dbReference type="EMBL" id="JALKII010000006">
    <property type="protein sequence ID" value="MCK0538139.1"/>
    <property type="molecule type" value="Genomic_DNA"/>
</dbReference>
<accession>A0ABT0E920</accession>
<gene>
    <name evidence="1" type="ORF">MU846_10495</name>
</gene>
<dbReference type="GO" id="GO:0016787">
    <property type="term" value="F:hydrolase activity"/>
    <property type="evidence" value="ECO:0007669"/>
    <property type="project" value="UniProtKB-KW"/>
</dbReference>
<dbReference type="Proteomes" id="UP001165524">
    <property type="component" value="Unassembled WGS sequence"/>
</dbReference>
<dbReference type="PIRSF" id="PIRSF007580">
    <property type="entry name" value="UCP07580"/>
    <property type="match status" value="1"/>
</dbReference>
<proteinExistence type="predicted"/>
<keyword evidence="2" id="KW-1185">Reference proteome</keyword>
<sequence>MTTITTHELKARRVEFDLSDSPLHWIPNDPVSSHLINGVNLLLPAGELWFCRVYNKALPYVTDDDLRAQVEGFIRQEAIHANAHRKGEKWLQEHGLETDQFRERIDYLFGHVLGDEPFGLSWLNRPSLAKRWLVLRVGLIAAVEHFTGLLGDWCMNSDSWDSADPVVADLFRWHLAEEVEHRTVAFDLFEHLCRTQLGFYISRQALMALVFPLFFYLLAEGGRSLARQDSDPRARKLARSTLVKILWELQRTGRSSGNTPTFTYMLGRTARWVAPWFHPRTEGDTQQALDYIARSAAAQAGAALH</sequence>
<reference evidence="1" key="1">
    <citation type="submission" date="2022-04" db="EMBL/GenBank/DDBJ databases">
        <title>Alcanivorax sp. CY1518 draft genome sequence.</title>
        <authorList>
            <person name="Zhao G."/>
            <person name="An M."/>
        </authorList>
    </citation>
    <scope>NUCLEOTIDE SEQUENCE</scope>
    <source>
        <strain evidence="1">CY1518</strain>
    </source>
</reference>
<evidence type="ECO:0000313" key="2">
    <source>
        <dbReference type="Proteomes" id="UP001165524"/>
    </source>
</evidence>
<protein>
    <submittedName>
        <fullName evidence="1">Metal-dependent hydrolase</fullName>
    </submittedName>
</protein>
<keyword evidence="1" id="KW-0378">Hydrolase</keyword>
<name>A0ABT0E920_9GAMM</name>
<dbReference type="Pfam" id="PF10118">
    <property type="entry name" value="Metal_hydrol"/>
    <property type="match status" value="1"/>
</dbReference>
<dbReference type="SUPFAM" id="SSF47240">
    <property type="entry name" value="Ferritin-like"/>
    <property type="match status" value="1"/>
</dbReference>
<comment type="caution">
    <text evidence="1">The sequence shown here is derived from an EMBL/GenBank/DDBJ whole genome shotgun (WGS) entry which is preliminary data.</text>
</comment>
<dbReference type="InterPro" id="IPR009078">
    <property type="entry name" value="Ferritin-like_SF"/>
</dbReference>
<organism evidence="1 2">
    <name type="scientific">Alcanivorax quisquiliarum</name>
    <dbReference type="NCBI Taxonomy" id="2933565"/>
    <lineage>
        <taxon>Bacteria</taxon>
        <taxon>Pseudomonadati</taxon>
        <taxon>Pseudomonadota</taxon>
        <taxon>Gammaproteobacteria</taxon>
        <taxon>Oceanospirillales</taxon>
        <taxon>Alcanivoracaceae</taxon>
        <taxon>Alcanivorax</taxon>
    </lineage>
</organism>
<dbReference type="InterPro" id="IPR016516">
    <property type="entry name" value="UCP07580"/>
</dbReference>